<keyword evidence="5 11" id="KW-0964">Secreted</keyword>
<dbReference type="InterPro" id="IPR020811">
    <property type="entry name" value="Enolase_N"/>
</dbReference>
<dbReference type="SMART" id="SM01193">
    <property type="entry name" value="Enolase_N"/>
    <property type="match status" value="1"/>
</dbReference>
<dbReference type="GO" id="GO:0000015">
    <property type="term" value="C:phosphopyruvate hydratase complex"/>
    <property type="evidence" value="ECO:0007669"/>
    <property type="project" value="InterPro"/>
</dbReference>
<comment type="catalytic activity">
    <reaction evidence="10">
        <text>(2R)-2-phosphoglycerate = phosphoenolpyruvate + H2O</text>
        <dbReference type="Rhea" id="RHEA:10164"/>
        <dbReference type="ChEBI" id="CHEBI:15377"/>
        <dbReference type="ChEBI" id="CHEBI:58289"/>
        <dbReference type="ChEBI" id="CHEBI:58702"/>
        <dbReference type="EC" id="4.2.1.11"/>
    </reaction>
    <physiologicalReaction direction="left-to-right" evidence="10">
        <dbReference type="Rhea" id="RHEA:10165"/>
    </physiologicalReaction>
</comment>
<evidence type="ECO:0000259" key="13">
    <source>
        <dbReference type="SMART" id="SM01192"/>
    </source>
</evidence>
<feature type="binding site" evidence="11">
    <location>
        <position position="336"/>
    </location>
    <ligand>
        <name>(2R)-2-phosphoglycerate</name>
        <dbReference type="ChEBI" id="CHEBI:58289"/>
    </ligand>
</feature>
<dbReference type="EMBL" id="VIRB01000133">
    <property type="protein sequence ID" value="NDO71177.1"/>
    <property type="molecule type" value="Genomic_DNA"/>
</dbReference>
<comment type="cofactor">
    <cofactor evidence="12">
        <name>Mg(2+)</name>
        <dbReference type="ChEBI" id="CHEBI:18420"/>
    </cofactor>
    <text evidence="12">Mg(2+) is required for catalysis and for stabilizing the dimer.</text>
</comment>
<dbReference type="PIRSF" id="PIRSF001400">
    <property type="entry name" value="Enolase"/>
    <property type="match status" value="1"/>
</dbReference>
<dbReference type="InterPro" id="IPR036849">
    <property type="entry name" value="Enolase-like_C_sf"/>
</dbReference>
<dbReference type="Proteomes" id="UP000474104">
    <property type="component" value="Unassembled WGS sequence"/>
</dbReference>
<comment type="caution">
    <text evidence="11">Lacks conserved residue(s) required for the propagation of feature annotation.</text>
</comment>
<dbReference type="SUPFAM" id="SSF51604">
    <property type="entry name" value="Enolase C-terminal domain-like"/>
    <property type="match status" value="1"/>
</dbReference>
<name>A0A9X5CAY6_9FIRM</name>
<dbReference type="InterPro" id="IPR000941">
    <property type="entry name" value="Enolase"/>
</dbReference>
<dbReference type="GO" id="GO:0006096">
    <property type="term" value="P:glycolytic process"/>
    <property type="evidence" value="ECO:0007669"/>
    <property type="project" value="UniProtKB-UniRule"/>
</dbReference>
<dbReference type="InterPro" id="IPR020810">
    <property type="entry name" value="Enolase_C"/>
</dbReference>
<evidence type="ECO:0000259" key="14">
    <source>
        <dbReference type="SMART" id="SM01193"/>
    </source>
</evidence>
<dbReference type="Pfam" id="PF03952">
    <property type="entry name" value="Enolase_N"/>
    <property type="match status" value="1"/>
</dbReference>
<dbReference type="PRINTS" id="PR00148">
    <property type="entry name" value="ENOLASE"/>
</dbReference>
<evidence type="ECO:0000313" key="15">
    <source>
        <dbReference type="EMBL" id="NDO71177.1"/>
    </source>
</evidence>
<dbReference type="SUPFAM" id="SSF54826">
    <property type="entry name" value="Enolase N-terminal domain-like"/>
    <property type="match status" value="1"/>
</dbReference>
<dbReference type="AlphaFoldDB" id="A0A9X5CAY6"/>
<dbReference type="GO" id="GO:0005576">
    <property type="term" value="C:extracellular region"/>
    <property type="evidence" value="ECO:0007669"/>
    <property type="project" value="UniProtKB-SubCell"/>
</dbReference>
<feature type="binding site" evidence="11 12">
    <location>
        <position position="311"/>
    </location>
    <ligand>
        <name>Mg(2+)</name>
        <dbReference type="ChEBI" id="CHEBI:18420"/>
    </ligand>
</feature>
<evidence type="ECO:0000256" key="2">
    <source>
        <dbReference type="ARBA" id="ARBA00009604"/>
    </source>
</evidence>
<evidence type="ECO:0000256" key="1">
    <source>
        <dbReference type="ARBA" id="ARBA00005031"/>
    </source>
</evidence>
<reference evidence="15 16" key="1">
    <citation type="submission" date="2019-07" db="EMBL/GenBank/DDBJ databases">
        <title>Draft genome sequences of 15 bacterial species constituting the stable defined intestinal microbiota of the GM15 gnotobiotic mouse model.</title>
        <authorList>
            <person name="Elie C."/>
            <person name="Mathieu A."/>
            <person name="Saliou A."/>
            <person name="Darnaud M."/>
            <person name="Leulier F."/>
            <person name="Tamellini A."/>
        </authorList>
    </citation>
    <scope>NUCLEOTIDE SEQUENCE [LARGE SCALE GENOMIC DNA]</scope>
    <source>
        <strain evidence="16">ASF 502</strain>
    </source>
</reference>
<comment type="pathway">
    <text evidence="1 11">Carbohydrate degradation; glycolysis; pyruvate from D-glyceraldehyde 3-phosphate: step 4/5.</text>
</comment>
<evidence type="ECO:0000256" key="12">
    <source>
        <dbReference type="PIRSR" id="PIRSR001400-3"/>
    </source>
</evidence>
<dbReference type="SMART" id="SM01192">
    <property type="entry name" value="Enolase_C"/>
    <property type="match status" value="1"/>
</dbReference>
<comment type="similarity">
    <text evidence="2 11">Belongs to the enolase family.</text>
</comment>
<dbReference type="SFLD" id="SFLDS00001">
    <property type="entry name" value="Enolase"/>
    <property type="match status" value="1"/>
</dbReference>
<evidence type="ECO:0000313" key="16">
    <source>
        <dbReference type="Proteomes" id="UP000474104"/>
    </source>
</evidence>
<comment type="subcellular location">
    <subcellularLocation>
        <location evidence="11">Cytoplasm</location>
    </subcellularLocation>
    <subcellularLocation>
        <location evidence="11">Secreted</location>
    </subcellularLocation>
    <subcellularLocation>
        <location evidence="11">Cell surface</location>
    </subcellularLocation>
    <text evidence="11">Fractions of enolase are present in both the cytoplasm and on the cell surface.</text>
</comment>
<gene>
    <name evidence="11" type="primary">eno</name>
    <name evidence="15" type="ORF">FMM80_22010</name>
</gene>
<dbReference type="HAMAP" id="MF_00318">
    <property type="entry name" value="Enolase"/>
    <property type="match status" value="1"/>
</dbReference>
<comment type="caution">
    <text evidence="15">The sequence shown here is derived from an EMBL/GenBank/DDBJ whole genome shotgun (WGS) entry which is preliminary data.</text>
</comment>
<dbReference type="OrthoDB" id="2059543at2"/>
<sequence>MSSKIKSIHARQLVDCKCRPMVEVDVVTEDGYVGRGCAPTGSSVGKFESCVLRDEDPGEYHGLSVHKAVDNVNRIIAPALTGMDVADQKGIDQKMIELDGTPEKKVLGGNAIYSVSIAVFRAVAEAARQPLYNYIAGGPIQTVPVPSFNVVNGGCYGDLTQPFNEFIIMPYGADTIYDSVEMGINTFQELEHVLAGYLGRKPEVAHAYGYAAPSEDPEVILELISEAIGRCGYTGKIGFAFDCASSEMYDGASNTYLLKGKRVSADELIAYTKKLTEKFDFVFIEDLLDEEDWESYPKANREITRTNIIGDDFIVTNRQRLERAYELKALDGFILKPNQVGTITEALDTYRYAQDHGMLAITSGRAGGVIGDVVMDLAVGLGVGFIKNGAPRSGERIDKLNFLMRACDLAPGCRLADIRPILKYI</sequence>
<feature type="domain" description="Enolase C-terminal TIM barrel" evidence="13">
    <location>
        <begin position="140"/>
        <end position="423"/>
    </location>
</feature>
<comment type="function">
    <text evidence="11">Catalyzes the reversible conversion of 2-phosphoglycerate (2-PG) into phosphoenolpyruvate (PEP). It is essential for the degradation of carbohydrates via glycolysis.</text>
</comment>
<feature type="domain" description="Enolase N-terminal" evidence="14">
    <location>
        <begin position="5"/>
        <end position="135"/>
    </location>
</feature>
<evidence type="ECO:0000256" key="8">
    <source>
        <dbReference type="ARBA" id="ARBA00023152"/>
    </source>
</evidence>
<feature type="active site" description="Proton acceptor" evidence="11">
    <location>
        <position position="336"/>
    </location>
</feature>
<evidence type="ECO:0000256" key="6">
    <source>
        <dbReference type="ARBA" id="ARBA00022723"/>
    </source>
</evidence>
<keyword evidence="7 11" id="KW-0460">Magnesium</keyword>
<evidence type="ECO:0000256" key="5">
    <source>
        <dbReference type="ARBA" id="ARBA00022525"/>
    </source>
</evidence>
<dbReference type="PANTHER" id="PTHR11902">
    <property type="entry name" value="ENOLASE"/>
    <property type="match status" value="1"/>
</dbReference>
<accession>A0A9X5CAY6</accession>
<dbReference type="RefSeq" id="WP_004080137.1">
    <property type="nucleotide sequence ID" value="NZ_VIRB01000133.1"/>
</dbReference>
<evidence type="ECO:0000256" key="10">
    <source>
        <dbReference type="ARBA" id="ARBA00048951"/>
    </source>
</evidence>
<dbReference type="GO" id="GO:0004634">
    <property type="term" value="F:phosphopyruvate hydratase activity"/>
    <property type="evidence" value="ECO:0007669"/>
    <property type="project" value="UniProtKB-UniRule"/>
</dbReference>
<feature type="binding site" evidence="11">
    <location>
        <position position="387"/>
    </location>
    <ligand>
        <name>(2R)-2-phosphoglycerate</name>
        <dbReference type="ChEBI" id="CHEBI:58289"/>
    </ligand>
</feature>
<protein>
    <recommendedName>
        <fullName evidence="4 11">Enolase</fullName>
        <ecNumber evidence="3 11">4.2.1.11</ecNumber>
    </recommendedName>
    <alternativeName>
        <fullName evidence="11">2-phospho-D-glycerate hydro-lyase</fullName>
    </alternativeName>
    <alternativeName>
        <fullName evidence="11">2-phosphoglycerate dehydratase</fullName>
    </alternativeName>
</protein>
<evidence type="ECO:0000256" key="4">
    <source>
        <dbReference type="ARBA" id="ARBA00017068"/>
    </source>
</evidence>
<evidence type="ECO:0000256" key="11">
    <source>
        <dbReference type="HAMAP-Rule" id="MF_00318"/>
    </source>
</evidence>
<keyword evidence="11" id="KW-0963">Cytoplasm</keyword>
<evidence type="ECO:0000256" key="7">
    <source>
        <dbReference type="ARBA" id="ARBA00022842"/>
    </source>
</evidence>
<keyword evidence="8 11" id="KW-0324">Glycolysis</keyword>
<dbReference type="Pfam" id="PF00113">
    <property type="entry name" value="Enolase_C"/>
    <property type="match status" value="1"/>
</dbReference>
<organism evidence="15 16">
    <name type="scientific">Schaedlerella arabinosiphila</name>
    <dbReference type="NCBI Taxonomy" id="2044587"/>
    <lineage>
        <taxon>Bacteria</taxon>
        <taxon>Bacillati</taxon>
        <taxon>Bacillota</taxon>
        <taxon>Clostridia</taxon>
        <taxon>Lachnospirales</taxon>
        <taxon>Lachnospiraceae</taxon>
        <taxon>Schaedlerella</taxon>
    </lineage>
</organism>
<dbReference type="GO" id="GO:0009986">
    <property type="term" value="C:cell surface"/>
    <property type="evidence" value="ECO:0007669"/>
    <property type="project" value="UniProtKB-SubCell"/>
</dbReference>
<dbReference type="InterPro" id="IPR029017">
    <property type="entry name" value="Enolase-like_N"/>
</dbReference>
<comment type="cofactor">
    <cofactor evidence="11">
        <name>Mg(2+)</name>
        <dbReference type="ChEBI" id="CHEBI:18420"/>
    </cofactor>
    <text evidence="11">Binds a second Mg(2+) ion via substrate during catalysis.</text>
</comment>
<feature type="binding site" evidence="11">
    <location>
        <position position="365"/>
    </location>
    <ligand>
        <name>(2R)-2-phosphoglycerate</name>
        <dbReference type="ChEBI" id="CHEBI:58289"/>
    </ligand>
</feature>
<dbReference type="Gene3D" id="3.30.390.10">
    <property type="entry name" value="Enolase-like, N-terminal domain"/>
    <property type="match status" value="1"/>
</dbReference>
<keyword evidence="6 11" id="KW-0479">Metal-binding</keyword>
<keyword evidence="9 11" id="KW-0456">Lyase</keyword>
<feature type="binding site" evidence="11 12">
    <location>
        <position position="285"/>
    </location>
    <ligand>
        <name>Mg(2+)</name>
        <dbReference type="ChEBI" id="CHEBI:18420"/>
    </ligand>
</feature>
<dbReference type="GO" id="GO:0000287">
    <property type="term" value="F:magnesium ion binding"/>
    <property type="evidence" value="ECO:0007669"/>
    <property type="project" value="UniProtKB-UniRule"/>
</dbReference>
<dbReference type="EC" id="4.2.1.11" evidence="3 11"/>
<feature type="binding site" evidence="11 12">
    <location>
        <position position="242"/>
    </location>
    <ligand>
        <name>Mg(2+)</name>
        <dbReference type="ChEBI" id="CHEBI:18420"/>
    </ligand>
</feature>
<proteinExistence type="inferred from homology"/>
<dbReference type="Gene3D" id="3.20.20.120">
    <property type="entry name" value="Enolase-like C-terminal domain"/>
    <property type="match status" value="1"/>
</dbReference>
<dbReference type="PANTHER" id="PTHR11902:SF1">
    <property type="entry name" value="ENOLASE"/>
    <property type="match status" value="1"/>
</dbReference>
<evidence type="ECO:0000256" key="3">
    <source>
        <dbReference type="ARBA" id="ARBA00012058"/>
    </source>
</evidence>
<evidence type="ECO:0000256" key="9">
    <source>
        <dbReference type="ARBA" id="ARBA00023239"/>
    </source>
</evidence>